<name>A0A8J5V579_ZIZPA</name>
<dbReference type="Proteomes" id="UP000729402">
    <property type="component" value="Unassembled WGS sequence"/>
</dbReference>
<feature type="compositionally biased region" description="Low complexity" evidence="1">
    <location>
        <begin position="50"/>
        <end position="59"/>
    </location>
</feature>
<keyword evidence="3" id="KW-1185">Reference proteome</keyword>
<reference evidence="2" key="2">
    <citation type="submission" date="2021-02" db="EMBL/GenBank/DDBJ databases">
        <authorList>
            <person name="Kimball J.A."/>
            <person name="Haas M.W."/>
            <person name="Macchietto M."/>
            <person name="Kono T."/>
            <person name="Duquette J."/>
            <person name="Shao M."/>
        </authorList>
    </citation>
    <scope>NUCLEOTIDE SEQUENCE</scope>
    <source>
        <tissue evidence="2">Fresh leaf tissue</tissue>
    </source>
</reference>
<gene>
    <name evidence="2" type="ORF">GUJ93_ZPchr0002g25909</name>
</gene>
<sequence>MPDFTKKFIVEYDSDTSLRMGLERSLFRKHIQLRSSVGPSPHDTAPSPPMSGSSSALSTPYDTRGRIFGVVASLSKQTITSSSIFWTNVSPLFPSITRWGSC</sequence>
<evidence type="ECO:0000256" key="1">
    <source>
        <dbReference type="SAM" id="MobiDB-lite"/>
    </source>
</evidence>
<evidence type="ECO:0000313" key="3">
    <source>
        <dbReference type="Proteomes" id="UP000729402"/>
    </source>
</evidence>
<evidence type="ECO:0000313" key="2">
    <source>
        <dbReference type="EMBL" id="KAG8060377.1"/>
    </source>
</evidence>
<reference evidence="2" key="1">
    <citation type="journal article" date="2021" name="bioRxiv">
        <title>Whole Genome Assembly and Annotation of Northern Wild Rice, Zizania palustris L., Supports a Whole Genome Duplication in the Zizania Genus.</title>
        <authorList>
            <person name="Haas M."/>
            <person name="Kono T."/>
            <person name="Macchietto M."/>
            <person name="Millas R."/>
            <person name="McGilp L."/>
            <person name="Shao M."/>
            <person name="Duquette J."/>
            <person name="Hirsch C.N."/>
            <person name="Kimball J."/>
        </authorList>
    </citation>
    <scope>NUCLEOTIDE SEQUENCE</scope>
    <source>
        <tissue evidence="2">Fresh leaf tissue</tissue>
    </source>
</reference>
<comment type="caution">
    <text evidence="2">The sequence shown here is derived from an EMBL/GenBank/DDBJ whole genome shotgun (WGS) entry which is preliminary data.</text>
</comment>
<organism evidence="2 3">
    <name type="scientific">Zizania palustris</name>
    <name type="common">Northern wild rice</name>
    <dbReference type="NCBI Taxonomy" id="103762"/>
    <lineage>
        <taxon>Eukaryota</taxon>
        <taxon>Viridiplantae</taxon>
        <taxon>Streptophyta</taxon>
        <taxon>Embryophyta</taxon>
        <taxon>Tracheophyta</taxon>
        <taxon>Spermatophyta</taxon>
        <taxon>Magnoliopsida</taxon>
        <taxon>Liliopsida</taxon>
        <taxon>Poales</taxon>
        <taxon>Poaceae</taxon>
        <taxon>BOP clade</taxon>
        <taxon>Oryzoideae</taxon>
        <taxon>Oryzeae</taxon>
        <taxon>Zizaniinae</taxon>
        <taxon>Zizania</taxon>
    </lineage>
</organism>
<dbReference type="AlphaFoldDB" id="A0A8J5V579"/>
<feature type="region of interest" description="Disordered" evidence="1">
    <location>
        <begin position="35"/>
        <end position="59"/>
    </location>
</feature>
<proteinExistence type="predicted"/>
<dbReference type="EMBL" id="JAAALK010000287">
    <property type="protein sequence ID" value="KAG8060377.1"/>
    <property type="molecule type" value="Genomic_DNA"/>
</dbReference>
<protein>
    <submittedName>
        <fullName evidence="2">Uncharacterized protein</fullName>
    </submittedName>
</protein>
<accession>A0A8J5V579</accession>